<evidence type="ECO:0000313" key="4">
    <source>
        <dbReference type="EMBL" id="KAG9396540.1"/>
    </source>
</evidence>
<dbReference type="OrthoDB" id="258392at2759"/>
<dbReference type="Gene3D" id="3.40.50.1240">
    <property type="entry name" value="Phosphoglycerate mutase-like"/>
    <property type="match status" value="1"/>
</dbReference>
<dbReference type="InterPro" id="IPR029033">
    <property type="entry name" value="His_PPase_superfam"/>
</dbReference>
<dbReference type="Pfam" id="PF00328">
    <property type="entry name" value="His_Phos_2"/>
    <property type="match status" value="1"/>
</dbReference>
<feature type="chain" id="PRO_5035159932" evidence="3">
    <location>
        <begin position="24"/>
        <end position="429"/>
    </location>
</feature>
<feature type="signal peptide" evidence="3">
    <location>
        <begin position="1"/>
        <end position="23"/>
    </location>
</feature>
<dbReference type="PANTHER" id="PTHR11567:SF110">
    <property type="entry name" value="2-PHOSPHOXYLOSE PHOSPHATASE 1"/>
    <property type="match status" value="1"/>
</dbReference>
<dbReference type="GO" id="GO:0016791">
    <property type="term" value="F:phosphatase activity"/>
    <property type="evidence" value="ECO:0007669"/>
    <property type="project" value="TreeGrafter"/>
</dbReference>
<dbReference type="AlphaFoldDB" id="A0A8J6B1N5"/>
<dbReference type="PANTHER" id="PTHR11567">
    <property type="entry name" value="ACID PHOSPHATASE-RELATED"/>
    <property type="match status" value="1"/>
</dbReference>
<gene>
    <name evidence="4" type="ORF">J8273_1545</name>
</gene>
<comment type="similarity">
    <text evidence="1">Belongs to the histidine acid phosphatase family.</text>
</comment>
<evidence type="ECO:0000256" key="1">
    <source>
        <dbReference type="ARBA" id="ARBA00005375"/>
    </source>
</evidence>
<protein>
    <submittedName>
        <fullName evidence="4">Histidine phosphatase superfamily</fullName>
    </submittedName>
</protein>
<evidence type="ECO:0000256" key="3">
    <source>
        <dbReference type="SAM" id="SignalP"/>
    </source>
</evidence>
<keyword evidence="2" id="KW-0378">Hydrolase</keyword>
<dbReference type="EMBL" id="JAHDYR010000005">
    <property type="protein sequence ID" value="KAG9396540.1"/>
    <property type="molecule type" value="Genomic_DNA"/>
</dbReference>
<keyword evidence="5" id="KW-1185">Reference proteome</keyword>
<comment type="caution">
    <text evidence="4">The sequence shown here is derived from an EMBL/GenBank/DDBJ whole genome shotgun (WGS) entry which is preliminary data.</text>
</comment>
<dbReference type="PROSITE" id="PS00616">
    <property type="entry name" value="HIS_ACID_PHOSPHAT_1"/>
    <property type="match status" value="1"/>
</dbReference>
<dbReference type="InterPro" id="IPR050645">
    <property type="entry name" value="Histidine_acid_phosphatase"/>
</dbReference>
<sequence length="429" mass="47271">MKPLLPHSFSFLILAVLFVLALADVQSVFILQRHGNRAPNDDIAKICPNYANIPLYKAQHVDYAMLTGYGMRQLELLGTFIKRSYLDSGYLADYHDYYPTKVTAFASNSPRCIQSCLSTGYTMYPDGTGVPRASGHSFFSVESNSQEHDNVLACRKAKCDAEYVAHTDQWLRENIDGILKDHASMISQVSKACGFDFTTLPKSGTNNIMDSLKVVNDATAFDINAGFPLISGIEAVHTELNAVCQSYIDGSLLINNDAIVASNGKLPKFMLETWGAHLDAANHDGPDPSGLVLLCGHREILYALRTFFGFSWNLPGDAMVAGQLPPGSAIVFEQHCIESSTGPADHLIMPYLWYPDGQGASFKRLDLQFTSPDGKSCGKACPLDFIQAIHDARNANGTYKQICEKFGEEIDADLFDSYRGSRAWKEWGM</sequence>
<organism evidence="4 5">
    <name type="scientific">Carpediemonas membranifera</name>
    <dbReference type="NCBI Taxonomy" id="201153"/>
    <lineage>
        <taxon>Eukaryota</taxon>
        <taxon>Metamonada</taxon>
        <taxon>Carpediemonas-like organisms</taxon>
        <taxon>Carpediemonas</taxon>
    </lineage>
</organism>
<evidence type="ECO:0000256" key="2">
    <source>
        <dbReference type="ARBA" id="ARBA00022801"/>
    </source>
</evidence>
<reference evidence="4" key="1">
    <citation type="submission" date="2021-05" db="EMBL/GenBank/DDBJ databases">
        <title>A free-living protist that lacks canonical eukaryotic 1 DNA replication and segregation systems.</title>
        <authorList>
            <person name="Salas-Leiva D.E."/>
            <person name="Tromer E.C."/>
            <person name="Curtis B.A."/>
            <person name="Jerlstrom-Hultqvist J."/>
            <person name="Kolisko M."/>
            <person name="Yi Z."/>
            <person name="Salas-Leiva J.S."/>
            <person name="Gallot-Lavallee L."/>
            <person name="Kops G.J.P.L."/>
            <person name="Archibald J.M."/>
            <person name="Simpson A.G.B."/>
            <person name="Roger A.J."/>
        </authorList>
    </citation>
    <scope>NUCLEOTIDE SEQUENCE</scope>
    <source>
        <strain evidence="4">BICM</strain>
    </source>
</reference>
<name>A0A8J6B1N5_9EUKA</name>
<keyword evidence="3" id="KW-0732">Signal</keyword>
<dbReference type="InterPro" id="IPR000560">
    <property type="entry name" value="His_Pase_clade-2"/>
</dbReference>
<dbReference type="InterPro" id="IPR033379">
    <property type="entry name" value="Acid_Pase_AS"/>
</dbReference>
<accession>A0A8J6B1N5</accession>
<dbReference type="Proteomes" id="UP000717585">
    <property type="component" value="Unassembled WGS sequence"/>
</dbReference>
<dbReference type="SUPFAM" id="SSF53254">
    <property type="entry name" value="Phosphoglycerate mutase-like"/>
    <property type="match status" value="1"/>
</dbReference>
<evidence type="ECO:0000313" key="5">
    <source>
        <dbReference type="Proteomes" id="UP000717585"/>
    </source>
</evidence>
<proteinExistence type="inferred from homology"/>